<gene>
    <name evidence="1" type="ORF">A8990_12771</name>
</gene>
<dbReference type="Proteomes" id="UP000256304">
    <property type="component" value="Unassembled WGS sequence"/>
</dbReference>
<accession>A0A3D9RHD9</accession>
<sequence>MLLVICWDETWVSKYESAWPIFEKIKCANAFDNSAFFKAFGIERVARLQFITQNQKHRCPLYLYGIDKAKFKQFTNIDLQVNIDLVERLSSLLNNPIHWKELGKTTGFKSHFSYCQECMSRNYHSILTQFLLIHECPFHQINLVEKCPECKDYISYSLMSNSGYVCRCGYRICESIDSPPWQLWGEEKIIKDRVVSYWAG</sequence>
<evidence type="ECO:0008006" key="3">
    <source>
        <dbReference type="Google" id="ProtNLM"/>
    </source>
</evidence>
<proteinExistence type="predicted"/>
<keyword evidence="2" id="KW-1185">Reference proteome</keyword>
<dbReference type="AlphaFoldDB" id="A0A3D9RHD9"/>
<evidence type="ECO:0000313" key="2">
    <source>
        <dbReference type="Proteomes" id="UP000256304"/>
    </source>
</evidence>
<evidence type="ECO:0000313" key="1">
    <source>
        <dbReference type="EMBL" id="REE77751.1"/>
    </source>
</evidence>
<organism evidence="1 2">
    <name type="scientific">Paenibacillus taihuensis</name>
    <dbReference type="NCBI Taxonomy" id="1156355"/>
    <lineage>
        <taxon>Bacteria</taxon>
        <taxon>Bacillati</taxon>
        <taxon>Bacillota</taxon>
        <taxon>Bacilli</taxon>
        <taxon>Bacillales</taxon>
        <taxon>Paenibacillaceae</taxon>
        <taxon>Paenibacillus</taxon>
    </lineage>
</organism>
<reference evidence="1 2" key="1">
    <citation type="submission" date="2018-08" db="EMBL/GenBank/DDBJ databases">
        <title>Genomic Encyclopedia of Type Strains, Phase III (KMG-III): the genomes of soil and plant-associated and newly described type strains.</title>
        <authorList>
            <person name="Whitman W."/>
        </authorList>
    </citation>
    <scope>NUCLEOTIDE SEQUENCE [LARGE SCALE GENOMIC DNA]</scope>
    <source>
        <strain evidence="1 2">CGMCC 1.10966</strain>
    </source>
</reference>
<comment type="caution">
    <text evidence="1">The sequence shown here is derived from an EMBL/GenBank/DDBJ whole genome shotgun (WGS) entry which is preliminary data.</text>
</comment>
<dbReference type="EMBL" id="QTTN01000027">
    <property type="protein sequence ID" value="REE77751.1"/>
    <property type="molecule type" value="Genomic_DNA"/>
</dbReference>
<protein>
    <recommendedName>
        <fullName evidence="3">TniQ protein</fullName>
    </recommendedName>
</protein>
<name>A0A3D9RHD9_9BACL</name>